<accession>A0ABR0LKQ5</accession>
<organism evidence="2 3">
    <name type="scientific">Cryomyces antarcticus</name>
    <dbReference type="NCBI Taxonomy" id="329879"/>
    <lineage>
        <taxon>Eukaryota</taxon>
        <taxon>Fungi</taxon>
        <taxon>Dikarya</taxon>
        <taxon>Ascomycota</taxon>
        <taxon>Pezizomycotina</taxon>
        <taxon>Dothideomycetes</taxon>
        <taxon>Dothideomycetes incertae sedis</taxon>
        <taxon>Cryomyces</taxon>
    </lineage>
</organism>
<dbReference type="EMBL" id="JAVRRA010019023">
    <property type="protein sequence ID" value="KAK5186095.1"/>
    <property type="molecule type" value="Genomic_DNA"/>
</dbReference>
<feature type="non-terminal residue" evidence="2">
    <location>
        <position position="73"/>
    </location>
</feature>
<evidence type="ECO:0000313" key="3">
    <source>
        <dbReference type="Proteomes" id="UP001357485"/>
    </source>
</evidence>
<dbReference type="Proteomes" id="UP001357485">
    <property type="component" value="Unassembled WGS sequence"/>
</dbReference>
<comment type="caution">
    <text evidence="2">The sequence shown here is derived from an EMBL/GenBank/DDBJ whole genome shotgun (WGS) entry which is preliminary data.</text>
</comment>
<evidence type="ECO:0000259" key="1">
    <source>
        <dbReference type="PROSITE" id="PS51339"/>
    </source>
</evidence>
<dbReference type="Pfam" id="PF06602">
    <property type="entry name" value="Myotub-related"/>
    <property type="match status" value="1"/>
</dbReference>
<reference evidence="2 3" key="1">
    <citation type="submission" date="2023-08" db="EMBL/GenBank/DDBJ databases">
        <title>Black Yeasts Isolated from many extreme environments.</title>
        <authorList>
            <person name="Coleine C."/>
            <person name="Stajich J.E."/>
            <person name="Selbmann L."/>
        </authorList>
    </citation>
    <scope>NUCLEOTIDE SEQUENCE [LARGE SCALE GENOMIC DNA]</scope>
    <source>
        <strain evidence="2 3">CCFEE 536</strain>
    </source>
</reference>
<dbReference type="InterPro" id="IPR010569">
    <property type="entry name" value="Myotubularin-like_Pase_dom"/>
</dbReference>
<keyword evidence="3" id="KW-1185">Reference proteome</keyword>
<name>A0ABR0LKQ5_9PEZI</name>
<protein>
    <submittedName>
        <fullName evidence="2">Phosphatidylinositol-3-phosphatase ymr1</fullName>
    </submittedName>
</protein>
<gene>
    <name evidence="2" type="primary">YMR1_3</name>
    <name evidence="2" type="ORF">LTR16_009742</name>
</gene>
<dbReference type="PROSITE" id="PS51339">
    <property type="entry name" value="PPASE_MYOTUBULARIN"/>
    <property type="match status" value="1"/>
</dbReference>
<evidence type="ECO:0000313" key="2">
    <source>
        <dbReference type="EMBL" id="KAK5186095.1"/>
    </source>
</evidence>
<sequence length="73" mass="8684">TKARDVYDSIKSLTCKLGRVEKLYAFTYRPQPPEKDVNGWELYDAKREWRRLGISEKDADKAWRISEINADYE</sequence>
<feature type="non-terminal residue" evidence="2">
    <location>
        <position position="1"/>
    </location>
</feature>
<proteinExistence type="predicted"/>
<feature type="domain" description="Myotubularin phosphatase" evidence="1">
    <location>
        <begin position="39"/>
        <end position="73"/>
    </location>
</feature>